<dbReference type="EMBL" id="JBGMEH010000001">
    <property type="protein sequence ID" value="MFO3715304.1"/>
    <property type="molecule type" value="Genomic_DNA"/>
</dbReference>
<reference evidence="2 3" key="1">
    <citation type="journal article" date="2025" name="Anaerobe">
        <title>Description of Anaerococcus kampingiae sp. nov., Anaerococcus groningensis sp. nov., Anaerococcus martiniensis sp. nov., and Anaerococcus cruorum sp. nov., isolated from human clinical specimens.</title>
        <authorList>
            <person name="Boiten K.E."/>
            <person name="Meijer J."/>
            <person name="van Wezel E.M."/>
            <person name="Veloo A.C.M."/>
        </authorList>
    </citation>
    <scope>NUCLEOTIDE SEQUENCE [LARGE SCALE GENOMIC DNA]</scope>
    <source>
        <strain evidence="2 3">ENR1039</strain>
    </source>
</reference>
<sequence>MNKRLSLFSKKILVLLFSVSLLSSCSNGKDDDLKVQEEKQAEVNLDELQKFLFEKLNGEQLVRNYGEDTGWTDLEFTEDGNFTGSYLGKIENDGFDAGLSEYAWNWYRAEEIHTSDFKGKFTIVEQINDNVYRMKLDNFEITSDYGRYDDIYFNVDFAIGIKPDADYYLYIPGTPASLLPNEDSRLDNNYKKEDMAEDKTQGFIIWNKYEDEVFNQLAL</sequence>
<evidence type="ECO:0000313" key="2">
    <source>
        <dbReference type="EMBL" id="MFO3715304.1"/>
    </source>
</evidence>
<keyword evidence="1" id="KW-0732">Signal</keyword>
<proteinExistence type="predicted"/>
<evidence type="ECO:0008006" key="4">
    <source>
        <dbReference type="Google" id="ProtNLM"/>
    </source>
</evidence>
<comment type="caution">
    <text evidence="2">The sequence shown here is derived from an EMBL/GenBank/DDBJ whole genome shotgun (WGS) entry which is preliminary data.</text>
</comment>
<dbReference type="PROSITE" id="PS51257">
    <property type="entry name" value="PROKAR_LIPOPROTEIN"/>
    <property type="match status" value="1"/>
</dbReference>
<evidence type="ECO:0000313" key="3">
    <source>
        <dbReference type="Proteomes" id="UP001638015"/>
    </source>
</evidence>
<keyword evidence="3" id="KW-1185">Reference proteome</keyword>
<protein>
    <recommendedName>
        <fullName evidence="4">Lipoprotein</fullName>
    </recommendedName>
</protein>
<dbReference type="RefSeq" id="WP_410032201.1">
    <property type="nucleotide sequence ID" value="NZ_JBGMEH010000001.1"/>
</dbReference>
<accession>A0ABW9MU05</accession>
<name>A0ABW9MU05_9FIRM</name>
<organism evidence="2 3">
    <name type="scientific">Anaerococcus cruorum</name>
    <dbReference type="NCBI Taxonomy" id="3115617"/>
    <lineage>
        <taxon>Bacteria</taxon>
        <taxon>Bacillati</taxon>
        <taxon>Bacillota</taxon>
        <taxon>Tissierellia</taxon>
        <taxon>Tissierellales</taxon>
        <taxon>Peptoniphilaceae</taxon>
        <taxon>Anaerococcus</taxon>
    </lineage>
</organism>
<feature type="signal peptide" evidence="1">
    <location>
        <begin position="1"/>
        <end position="28"/>
    </location>
</feature>
<evidence type="ECO:0000256" key="1">
    <source>
        <dbReference type="SAM" id="SignalP"/>
    </source>
</evidence>
<dbReference type="Proteomes" id="UP001638015">
    <property type="component" value="Unassembled WGS sequence"/>
</dbReference>
<feature type="chain" id="PRO_5047110812" description="Lipoprotein" evidence="1">
    <location>
        <begin position="29"/>
        <end position="219"/>
    </location>
</feature>
<gene>
    <name evidence="2" type="ORF">ACCQ40_00710</name>
</gene>